<protein>
    <submittedName>
        <fullName evidence="1">Uncharacterized protein</fullName>
    </submittedName>
</protein>
<proteinExistence type="predicted"/>
<dbReference type="AlphaFoldDB" id="A0A2P2C8R4"/>
<name>A0A2P2C8R4_9ZZZZ</name>
<organism evidence="1">
    <name type="scientific">metagenome</name>
    <dbReference type="NCBI Taxonomy" id="256318"/>
    <lineage>
        <taxon>unclassified sequences</taxon>
        <taxon>metagenomes</taxon>
    </lineage>
</organism>
<accession>A0A2P2C8R4</accession>
<reference evidence="1" key="1">
    <citation type="submission" date="2015-08" db="EMBL/GenBank/DDBJ databases">
        <authorList>
            <person name="Babu N.S."/>
            <person name="Beckwith C.J."/>
            <person name="Beseler K.G."/>
            <person name="Brison A."/>
            <person name="Carone J.V."/>
            <person name="Caskin T.P."/>
            <person name="Diamond M."/>
            <person name="Durham M.E."/>
            <person name="Foxe J.M."/>
            <person name="Go M."/>
            <person name="Henderson B.A."/>
            <person name="Jones I.B."/>
            <person name="McGettigan J.A."/>
            <person name="Micheletti S.J."/>
            <person name="Nasrallah M.E."/>
            <person name="Ortiz D."/>
            <person name="Piller C.R."/>
            <person name="Privatt S.R."/>
            <person name="Schneider S.L."/>
            <person name="Sharp S."/>
            <person name="Smith T.C."/>
            <person name="Stanton J.D."/>
            <person name="Ullery H.E."/>
            <person name="Wilson R.J."/>
            <person name="Serrano M.G."/>
            <person name="Buck G."/>
            <person name="Lee V."/>
            <person name="Wang Y."/>
            <person name="Carvalho R."/>
            <person name="Voegtly L."/>
            <person name="Shi R."/>
            <person name="Duckworth R."/>
            <person name="Johnson A."/>
            <person name="Loviza R."/>
            <person name="Walstead R."/>
            <person name="Shah Z."/>
            <person name="Kiflezghi M."/>
            <person name="Wade K."/>
            <person name="Ball S.L."/>
            <person name="Bradley K.W."/>
            <person name="Asai D.J."/>
            <person name="Bowman C.A."/>
            <person name="Russell D.A."/>
            <person name="Pope W.H."/>
            <person name="Jacobs-Sera D."/>
            <person name="Hendrix R.W."/>
            <person name="Hatfull G.F."/>
        </authorList>
    </citation>
    <scope>NUCLEOTIDE SEQUENCE</scope>
</reference>
<sequence length="73" mass="7528">MDPNRDSRIRAAIREGRRALRARARAAQSLAEAESDVATALGAVVGEGLTLAAAIEALTLTTSVGRSPLSLSP</sequence>
<dbReference type="EMBL" id="CZKA01000045">
    <property type="protein sequence ID" value="CUR58381.1"/>
    <property type="molecule type" value="Genomic_DNA"/>
</dbReference>
<gene>
    <name evidence="1" type="ORF">NOCA250027</name>
</gene>
<evidence type="ECO:0000313" key="1">
    <source>
        <dbReference type="EMBL" id="CUR58381.1"/>
    </source>
</evidence>